<dbReference type="AlphaFoldDB" id="A0A2I0X725"/>
<name>A0A2I0X725_9ASPA</name>
<accession>A0A2I0X725</accession>
<proteinExistence type="predicted"/>
<evidence type="ECO:0000313" key="1">
    <source>
        <dbReference type="EMBL" id="PKU83681.1"/>
    </source>
</evidence>
<keyword evidence="2" id="KW-1185">Reference proteome</keyword>
<protein>
    <submittedName>
        <fullName evidence="1">Uncharacterized protein</fullName>
    </submittedName>
</protein>
<organism evidence="1 2">
    <name type="scientific">Dendrobium catenatum</name>
    <dbReference type="NCBI Taxonomy" id="906689"/>
    <lineage>
        <taxon>Eukaryota</taxon>
        <taxon>Viridiplantae</taxon>
        <taxon>Streptophyta</taxon>
        <taxon>Embryophyta</taxon>
        <taxon>Tracheophyta</taxon>
        <taxon>Spermatophyta</taxon>
        <taxon>Magnoliopsida</taxon>
        <taxon>Liliopsida</taxon>
        <taxon>Asparagales</taxon>
        <taxon>Orchidaceae</taxon>
        <taxon>Epidendroideae</taxon>
        <taxon>Malaxideae</taxon>
        <taxon>Dendrobiinae</taxon>
        <taxon>Dendrobium</taxon>
    </lineage>
</organism>
<evidence type="ECO:0000313" key="2">
    <source>
        <dbReference type="Proteomes" id="UP000233837"/>
    </source>
</evidence>
<sequence>MAMILAAFMSSGDMLLRRLFSDEQEELANGLKELGFKIVNKSKGFLYAVFSVISCCVQVKDCYSKQ</sequence>
<reference evidence="1 2" key="1">
    <citation type="journal article" date="2016" name="Sci. Rep.">
        <title>The Dendrobium catenatum Lindl. genome sequence provides insights into polysaccharide synthase, floral development and adaptive evolution.</title>
        <authorList>
            <person name="Zhang G.Q."/>
            <person name="Xu Q."/>
            <person name="Bian C."/>
            <person name="Tsai W.C."/>
            <person name="Yeh C.M."/>
            <person name="Liu K.W."/>
            <person name="Yoshida K."/>
            <person name="Zhang L.S."/>
            <person name="Chang S.B."/>
            <person name="Chen F."/>
            <person name="Shi Y."/>
            <person name="Su Y.Y."/>
            <person name="Zhang Y.Q."/>
            <person name="Chen L.J."/>
            <person name="Yin Y."/>
            <person name="Lin M."/>
            <person name="Huang H."/>
            <person name="Deng H."/>
            <person name="Wang Z.W."/>
            <person name="Zhu S.L."/>
            <person name="Zhao X."/>
            <person name="Deng C."/>
            <person name="Niu S.C."/>
            <person name="Huang J."/>
            <person name="Wang M."/>
            <person name="Liu G.H."/>
            <person name="Yang H.J."/>
            <person name="Xiao X.J."/>
            <person name="Hsiao Y.Y."/>
            <person name="Wu W.L."/>
            <person name="Chen Y.Y."/>
            <person name="Mitsuda N."/>
            <person name="Ohme-Takagi M."/>
            <person name="Luo Y.B."/>
            <person name="Van de Peer Y."/>
            <person name="Liu Z.J."/>
        </authorList>
    </citation>
    <scope>NUCLEOTIDE SEQUENCE [LARGE SCALE GENOMIC DNA]</scope>
    <source>
        <tissue evidence="1">The whole plant</tissue>
    </source>
</reference>
<reference evidence="1 2" key="2">
    <citation type="journal article" date="2017" name="Nature">
        <title>The Apostasia genome and the evolution of orchids.</title>
        <authorList>
            <person name="Zhang G.Q."/>
            <person name="Liu K.W."/>
            <person name="Li Z."/>
            <person name="Lohaus R."/>
            <person name="Hsiao Y.Y."/>
            <person name="Niu S.C."/>
            <person name="Wang J.Y."/>
            <person name="Lin Y.C."/>
            <person name="Xu Q."/>
            <person name="Chen L.J."/>
            <person name="Yoshida K."/>
            <person name="Fujiwara S."/>
            <person name="Wang Z.W."/>
            <person name="Zhang Y.Q."/>
            <person name="Mitsuda N."/>
            <person name="Wang M."/>
            <person name="Liu G.H."/>
            <person name="Pecoraro L."/>
            <person name="Huang H.X."/>
            <person name="Xiao X.J."/>
            <person name="Lin M."/>
            <person name="Wu X.Y."/>
            <person name="Wu W.L."/>
            <person name="Chen Y.Y."/>
            <person name="Chang S.B."/>
            <person name="Sakamoto S."/>
            <person name="Ohme-Takagi M."/>
            <person name="Yagi M."/>
            <person name="Zeng S.J."/>
            <person name="Shen C.Y."/>
            <person name="Yeh C.M."/>
            <person name="Luo Y.B."/>
            <person name="Tsai W.C."/>
            <person name="Van de Peer Y."/>
            <person name="Liu Z.J."/>
        </authorList>
    </citation>
    <scope>NUCLEOTIDE SEQUENCE [LARGE SCALE GENOMIC DNA]</scope>
    <source>
        <tissue evidence="1">The whole plant</tissue>
    </source>
</reference>
<dbReference type="Proteomes" id="UP000233837">
    <property type="component" value="Unassembled WGS sequence"/>
</dbReference>
<dbReference type="EMBL" id="KZ502085">
    <property type="protein sequence ID" value="PKU83681.1"/>
    <property type="molecule type" value="Genomic_DNA"/>
</dbReference>
<gene>
    <name evidence="1" type="ORF">MA16_Dca010074</name>
</gene>